<reference evidence="2" key="1">
    <citation type="submission" date="2021-01" db="EMBL/GenBank/DDBJ databases">
        <title>Whole genome shotgun sequence of Actinoplanes capillaceus NBRC 16408.</title>
        <authorList>
            <person name="Komaki H."/>
            <person name="Tamura T."/>
        </authorList>
    </citation>
    <scope>NUCLEOTIDE SEQUENCE [LARGE SCALE GENOMIC DNA]</scope>
    <source>
        <strain evidence="2">NBRC 16408</strain>
    </source>
</reference>
<sequence length="58" mass="6565">MIGGMTEETAAERHQRFGRLPARIRPEDHVELVDIRRPEGRPATALDPEHERALHTAA</sequence>
<evidence type="ECO:0000256" key="1">
    <source>
        <dbReference type="SAM" id="MobiDB-lite"/>
    </source>
</evidence>
<comment type="caution">
    <text evidence="2">The sequence shown here is derived from an EMBL/GenBank/DDBJ whole genome shotgun (WGS) entry which is preliminary data.</text>
</comment>
<feature type="compositionally biased region" description="Basic and acidic residues" evidence="1">
    <location>
        <begin position="47"/>
        <end position="58"/>
    </location>
</feature>
<feature type="region of interest" description="Disordered" evidence="1">
    <location>
        <begin position="36"/>
        <end position="58"/>
    </location>
</feature>
<organism evidence="2">
    <name type="scientific">Actinoplanes campanulatus</name>
    <dbReference type="NCBI Taxonomy" id="113559"/>
    <lineage>
        <taxon>Bacteria</taxon>
        <taxon>Bacillati</taxon>
        <taxon>Actinomycetota</taxon>
        <taxon>Actinomycetes</taxon>
        <taxon>Micromonosporales</taxon>
        <taxon>Micromonosporaceae</taxon>
        <taxon>Actinoplanes</taxon>
    </lineage>
</organism>
<protein>
    <submittedName>
        <fullName evidence="2">Uncharacterized protein</fullName>
    </submittedName>
</protein>
<name>A0ABQ3WVY0_9ACTN</name>
<proteinExistence type="predicted"/>
<feature type="region of interest" description="Disordered" evidence="1">
    <location>
        <begin position="1"/>
        <end position="22"/>
    </location>
</feature>
<dbReference type="EMBL" id="BOMF01000147">
    <property type="protein sequence ID" value="GID50348.1"/>
    <property type="molecule type" value="Genomic_DNA"/>
</dbReference>
<accession>A0ABQ3WVY0</accession>
<evidence type="ECO:0000313" key="2">
    <source>
        <dbReference type="EMBL" id="GID50348.1"/>
    </source>
</evidence>
<gene>
    <name evidence="2" type="ORF">Aca07nite_76230</name>
</gene>